<keyword evidence="1" id="KW-0472">Membrane</keyword>
<gene>
    <name evidence="2" type="ORF">V22_22570</name>
</gene>
<evidence type="ECO:0000313" key="2">
    <source>
        <dbReference type="EMBL" id="QDT65011.1"/>
    </source>
</evidence>
<name>A0A517T9F8_9PLAN</name>
<dbReference type="KEGG" id="chya:V22_22570"/>
<protein>
    <submittedName>
        <fullName evidence="2">Uncharacterized protein</fullName>
    </submittedName>
</protein>
<dbReference type="Proteomes" id="UP000319976">
    <property type="component" value="Chromosome"/>
</dbReference>
<reference evidence="2 3" key="1">
    <citation type="submission" date="2019-02" db="EMBL/GenBank/DDBJ databases">
        <title>Deep-cultivation of Planctomycetes and their phenomic and genomic characterization uncovers novel biology.</title>
        <authorList>
            <person name="Wiegand S."/>
            <person name="Jogler M."/>
            <person name="Boedeker C."/>
            <person name="Pinto D."/>
            <person name="Vollmers J."/>
            <person name="Rivas-Marin E."/>
            <person name="Kohn T."/>
            <person name="Peeters S.H."/>
            <person name="Heuer A."/>
            <person name="Rast P."/>
            <person name="Oberbeckmann S."/>
            <person name="Bunk B."/>
            <person name="Jeske O."/>
            <person name="Meyerdierks A."/>
            <person name="Storesund J.E."/>
            <person name="Kallscheuer N."/>
            <person name="Luecker S."/>
            <person name="Lage O.M."/>
            <person name="Pohl T."/>
            <person name="Merkel B.J."/>
            <person name="Hornburger P."/>
            <person name="Mueller R.-W."/>
            <person name="Bruemmer F."/>
            <person name="Labrenz M."/>
            <person name="Spormann A.M."/>
            <person name="Op den Camp H."/>
            <person name="Overmann J."/>
            <person name="Amann R."/>
            <person name="Jetten M.S.M."/>
            <person name="Mascher T."/>
            <person name="Medema M.H."/>
            <person name="Devos D.P."/>
            <person name="Kaster A.-K."/>
            <person name="Ovreas L."/>
            <person name="Rohde M."/>
            <person name="Galperin M.Y."/>
            <person name="Jogler C."/>
        </authorList>
    </citation>
    <scope>NUCLEOTIDE SEQUENCE [LARGE SCALE GENOMIC DNA]</scope>
    <source>
        <strain evidence="2 3">V22</strain>
    </source>
</reference>
<evidence type="ECO:0000256" key="1">
    <source>
        <dbReference type="SAM" id="Phobius"/>
    </source>
</evidence>
<dbReference type="AlphaFoldDB" id="A0A517T9F8"/>
<keyword evidence="3" id="KW-1185">Reference proteome</keyword>
<dbReference type="RefSeq" id="WP_145262652.1">
    <property type="nucleotide sequence ID" value="NZ_CP036316.1"/>
</dbReference>
<proteinExistence type="predicted"/>
<keyword evidence="1" id="KW-0812">Transmembrane</keyword>
<dbReference type="EMBL" id="CP036316">
    <property type="protein sequence ID" value="QDT65011.1"/>
    <property type="molecule type" value="Genomic_DNA"/>
</dbReference>
<feature type="transmembrane region" description="Helical" evidence="1">
    <location>
        <begin position="9"/>
        <end position="27"/>
    </location>
</feature>
<dbReference type="OrthoDB" id="213867at2"/>
<sequence>MHKLILDRRWLYAGLGIVAGIAIANFWPQDNLQAQMTSRSEKFEMFTLQMDSLGSAQGVFVLDFLTGRLTGAALNSATGVFTQQYARDVMQDFNVDPASTPRFAVLSGITNLPAKTRVTPAVGSIYIGELTSGQVICYAVPYRVQNRPTGLQTIQPIATFQFRESL</sequence>
<keyword evidence="1" id="KW-1133">Transmembrane helix</keyword>
<organism evidence="2 3">
    <name type="scientific">Calycomorphotria hydatis</name>
    <dbReference type="NCBI Taxonomy" id="2528027"/>
    <lineage>
        <taxon>Bacteria</taxon>
        <taxon>Pseudomonadati</taxon>
        <taxon>Planctomycetota</taxon>
        <taxon>Planctomycetia</taxon>
        <taxon>Planctomycetales</taxon>
        <taxon>Planctomycetaceae</taxon>
        <taxon>Calycomorphotria</taxon>
    </lineage>
</organism>
<evidence type="ECO:0000313" key="3">
    <source>
        <dbReference type="Proteomes" id="UP000319976"/>
    </source>
</evidence>
<accession>A0A517T9F8</accession>